<feature type="compositionally biased region" description="Basic residues" evidence="1">
    <location>
        <begin position="86"/>
        <end position="102"/>
    </location>
</feature>
<organism evidence="2 3">
    <name type="scientific">Pelobates cultripes</name>
    <name type="common">Western spadefoot toad</name>
    <dbReference type="NCBI Taxonomy" id="61616"/>
    <lineage>
        <taxon>Eukaryota</taxon>
        <taxon>Metazoa</taxon>
        <taxon>Chordata</taxon>
        <taxon>Craniata</taxon>
        <taxon>Vertebrata</taxon>
        <taxon>Euteleostomi</taxon>
        <taxon>Amphibia</taxon>
        <taxon>Batrachia</taxon>
        <taxon>Anura</taxon>
        <taxon>Pelobatoidea</taxon>
        <taxon>Pelobatidae</taxon>
        <taxon>Pelobates</taxon>
    </lineage>
</organism>
<dbReference type="AlphaFoldDB" id="A0AAD1SCP2"/>
<keyword evidence="3" id="KW-1185">Reference proteome</keyword>
<dbReference type="EMBL" id="OW240916">
    <property type="protein sequence ID" value="CAH2296892.1"/>
    <property type="molecule type" value="Genomic_DNA"/>
</dbReference>
<dbReference type="Proteomes" id="UP001295444">
    <property type="component" value="Chromosome 05"/>
</dbReference>
<evidence type="ECO:0000313" key="3">
    <source>
        <dbReference type="Proteomes" id="UP001295444"/>
    </source>
</evidence>
<feature type="compositionally biased region" description="Polar residues" evidence="1">
    <location>
        <begin position="145"/>
        <end position="158"/>
    </location>
</feature>
<feature type="region of interest" description="Disordered" evidence="1">
    <location>
        <begin position="45"/>
        <end position="192"/>
    </location>
</feature>
<reference evidence="2" key="1">
    <citation type="submission" date="2022-03" db="EMBL/GenBank/DDBJ databases">
        <authorList>
            <person name="Alioto T."/>
            <person name="Alioto T."/>
            <person name="Gomez Garrido J."/>
        </authorList>
    </citation>
    <scope>NUCLEOTIDE SEQUENCE</scope>
</reference>
<proteinExistence type="predicted"/>
<gene>
    <name evidence="2" type="ORF">PECUL_23A039129</name>
</gene>
<feature type="compositionally biased region" description="Basic residues" evidence="1">
    <location>
        <begin position="52"/>
        <end position="66"/>
    </location>
</feature>
<protein>
    <submittedName>
        <fullName evidence="2">Uncharacterized protein</fullName>
    </submittedName>
</protein>
<evidence type="ECO:0000313" key="2">
    <source>
        <dbReference type="EMBL" id="CAH2296892.1"/>
    </source>
</evidence>
<sequence length="233" mass="25391">MDTTVSKALASAMDIMSSSISKSFAQGLSQAQSAVPLAAIPAAIPTVSHPTHPGHKASAKVKHSSKKMMDSSKPVTDGAHNDPPRKRASSRAKAARHWKWAKAKPDYTESELSSDEENAFSLDSDQSKDLSDLDSDYRFCEDSKPSTNLHTTGTSSSDLTKEGKILDPQGEPLFEPNDLRHPRSAEWSPAMSASRVCKPLDKAARNKLRAECPLYPTRSVRVDPKSTPKLFNF</sequence>
<feature type="compositionally biased region" description="Basic and acidic residues" evidence="1">
    <location>
        <begin position="125"/>
        <end position="144"/>
    </location>
</feature>
<evidence type="ECO:0000256" key="1">
    <source>
        <dbReference type="SAM" id="MobiDB-lite"/>
    </source>
</evidence>
<accession>A0AAD1SCP2</accession>
<name>A0AAD1SCP2_PELCU</name>
<feature type="compositionally biased region" description="Acidic residues" evidence="1">
    <location>
        <begin position="108"/>
        <end position="118"/>
    </location>
</feature>